<dbReference type="AlphaFoldDB" id="A0A9D1JAP1"/>
<dbReference type="EMBL" id="DVHM01000100">
    <property type="protein sequence ID" value="HIR70861.1"/>
    <property type="molecule type" value="Genomic_DNA"/>
</dbReference>
<dbReference type="InterPro" id="IPR051319">
    <property type="entry name" value="Oligoribo/pAp-PDE_c-di-AMP_PDE"/>
</dbReference>
<dbReference type="InterPro" id="IPR001667">
    <property type="entry name" value="DDH_dom"/>
</dbReference>
<proteinExistence type="predicted"/>
<sequence length="328" mass="36056">MKLNLDEKISAAQTVAIAGHVKPDGDCVGSCLAVCQYIRRYFPQKQVQVFLEPIPRIFYFLQYAEDICEAAGEEDGRYDLFIALDCGDLQRLGKAASLFENAASTLCIDHHVSNRSFAGENYVVPEASSTCELVYDLLPKERITKEIAESLYTGIVTDTGVFQYSCTSESTMRAAGDLMSRGIDFTGIVDRVFFQKTFVQQRIMGRALLNARLYIRGDLRIVASVLTPEDMAECGALPKHLEGIVSQLQNTKDVEASLFLYPMEDGVYKVSIRSSKKVDAAAIAVKYQGGGHVRAAGCSLSGEDPWKMAEMLIRDVCDQVGLPAAEAD</sequence>
<dbReference type="GO" id="GO:0003676">
    <property type="term" value="F:nucleic acid binding"/>
    <property type="evidence" value="ECO:0007669"/>
    <property type="project" value="InterPro"/>
</dbReference>
<evidence type="ECO:0000259" key="2">
    <source>
        <dbReference type="Pfam" id="PF02272"/>
    </source>
</evidence>
<evidence type="ECO:0000313" key="3">
    <source>
        <dbReference type="EMBL" id="HIR70861.1"/>
    </source>
</evidence>
<dbReference type="PANTHER" id="PTHR47618">
    <property type="entry name" value="BIFUNCTIONAL OLIGORIBONUCLEASE AND PAP PHOSPHATASE NRNA"/>
    <property type="match status" value="1"/>
</dbReference>
<protein>
    <submittedName>
        <fullName evidence="3">Bifunctional oligoribonuclease/PAP phosphatase NrnA</fullName>
    </submittedName>
</protein>
<reference evidence="3" key="2">
    <citation type="journal article" date="2021" name="PeerJ">
        <title>Extensive microbial diversity within the chicken gut microbiome revealed by metagenomics and culture.</title>
        <authorList>
            <person name="Gilroy R."/>
            <person name="Ravi A."/>
            <person name="Getino M."/>
            <person name="Pursley I."/>
            <person name="Horton D.L."/>
            <person name="Alikhan N.F."/>
            <person name="Baker D."/>
            <person name="Gharbi K."/>
            <person name="Hall N."/>
            <person name="Watson M."/>
            <person name="Adriaenssens E.M."/>
            <person name="Foster-Nyarko E."/>
            <person name="Jarju S."/>
            <person name="Secka A."/>
            <person name="Antonio M."/>
            <person name="Oren A."/>
            <person name="Chaudhuri R.R."/>
            <person name="La Ragione R."/>
            <person name="Hildebrand F."/>
            <person name="Pallen M.J."/>
        </authorList>
    </citation>
    <scope>NUCLEOTIDE SEQUENCE</scope>
    <source>
        <strain evidence="3">ChiSjej5B23-6657</strain>
    </source>
</reference>
<dbReference type="Pfam" id="PF01368">
    <property type="entry name" value="DHH"/>
    <property type="match status" value="1"/>
</dbReference>
<evidence type="ECO:0000259" key="1">
    <source>
        <dbReference type="Pfam" id="PF01368"/>
    </source>
</evidence>
<organism evidence="3 4">
    <name type="scientific">Candidatus Pullilachnospira gallistercoris</name>
    <dbReference type="NCBI Taxonomy" id="2840911"/>
    <lineage>
        <taxon>Bacteria</taxon>
        <taxon>Bacillati</taxon>
        <taxon>Bacillota</taxon>
        <taxon>Clostridia</taxon>
        <taxon>Lachnospirales</taxon>
        <taxon>Lachnospiraceae</taxon>
        <taxon>Lachnospiraceae incertae sedis</taxon>
        <taxon>Candidatus Pullilachnospira</taxon>
    </lineage>
</organism>
<dbReference type="SUPFAM" id="SSF64182">
    <property type="entry name" value="DHH phosphoesterases"/>
    <property type="match status" value="1"/>
</dbReference>
<dbReference type="PANTHER" id="PTHR47618:SF1">
    <property type="entry name" value="BIFUNCTIONAL OLIGORIBONUCLEASE AND PAP PHOSPHATASE NRNA"/>
    <property type="match status" value="1"/>
</dbReference>
<comment type="caution">
    <text evidence="3">The sequence shown here is derived from an EMBL/GenBank/DDBJ whole genome shotgun (WGS) entry which is preliminary data.</text>
</comment>
<dbReference type="Gene3D" id="3.90.1640.10">
    <property type="entry name" value="inorganic pyrophosphatase (n-terminal core)"/>
    <property type="match status" value="1"/>
</dbReference>
<gene>
    <name evidence="3" type="ORF">IAA55_06245</name>
</gene>
<dbReference type="Pfam" id="PF02272">
    <property type="entry name" value="DHHA1"/>
    <property type="match status" value="1"/>
</dbReference>
<dbReference type="InterPro" id="IPR003156">
    <property type="entry name" value="DHHA1_dom"/>
</dbReference>
<name>A0A9D1JAP1_9FIRM</name>
<feature type="domain" description="DDH" evidence="1">
    <location>
        <begin position="15"/>
        <end position="155"/>
    </location>
</feature>
<dbReference type="Proteomes" id="UP000823912">
    <property type="component" value="Unassembled WGS sequence"/>
</dbReference>
<dbReference type="InterPro" id="IPR038763">
    <property type="entry name" value="DHH_sf"/>
</dbReference>
<dbReference type="Gene3D" id="3.10.310.30">
    <property type="match status" value="1"/>
</dbReference>
<accession>A0A9D1JAP1</accession>
<feature type="domain" description="DHHA1" evidence="2">
    <location>
        <begin position="235"/>
        <end position="303"/>
    </location>
</feature>
<evidence type="ECO:0000313" key="4">
    <source>
        <dbReference type="Proteomes" id="UP000823912"/>
    </source>
</evidence>
<reference evidence="3" key="1">
    <citation type="submission" date="2020-10" db="EMBL/GenBank/DDBJ databases">
        <authorList>
            <person name="Gilroy R."/>
        </authorList>
    </citation>
    <scope>NUCLEOTIDE SEQUENCE</scope>
    <source>
        <strain evidence="3">ChiSjej5B23-6657</strain>
    </source>
</reference>